<accession>T1AH04</accession>
<evidence type="ECO:0000313" key="1">
    <source>
        <dbReference type="EMBL" id="EQD40284.1"/>
    </source>
</evidence>
<reference evidence="1" key="1">
    <citation type="submission" date="2013-08" db="EMBL/GenBank/DDBJ databases">
        <authorList>
            <person name="Mendez C."/>
            <person name="Richter M."/>
            <person name="Ferrer M."/>
            <person name="Sanchez J."/>
        </authorList>
    </citation>
    <scope>NUCLEOTIDE SEQUENCE</scope>
</reference>
<reference evidence="1" key="2">
    <citation type="journal article" date="2014" name="ISME J.">
        <title>Microbial stratification in low pH oxic and suboxic macroscopic growths along an acid mine drainage.</title>
        <authorList>
            <person name="Mendez-Garcia C."/>
            <person name="Mesa V."/>
            <person name="Sprenger R.R."/>
            <person name="Richter M."/>
            <person name="Diez M.S."/>
            <person name="Solano J."/>
            <person name="Bargiela R."/>
            <person name="Golyshina O.V."/>
            <person name="Manteca A."/>
            <person name="Ramos J.L."/>
            <person name="Gallego J.R."/>
            <person name="Llorente I."/>
            <person name="Martins Dos Santos V.A."/>
            <person name="Jensen O.N."/>
            <person name="Pelaez A.I."/>
            <person name="Sanchez J."/>
            <person name="Ferrer M."/>
        </authorList>
    </citation>
    <scope>NUCLEOTIDE SEQUENCE</scope>
</reference>
<dbReference type="AlphaFoldDB" id="T1AH04"/>
<name>T1AH04_9ZZZZ</name>
<feature type="non-terminal residue" evidence="1">
    <location>
        <position position="93"/>
    </location>
</feature>
<feature type="non-terminal residue" evidence="1">
    <location>
        <position position="1"/>
    </location>
</feature>
<dbReference type="EMBL" id="AUZY01009962">
    <property type="protein sequence ID" value="EQD40284.1"/>
    <property type="molecule type" value="Genomic_DNA"/>
</dbReference>
<gene>
    <name evidence="1" type="ORF">B1B_14978</name>
</gene>
<protein>
    <submittedName>
        <fullName evidence="1">Type IV fimbrial biogenesis PilY1-related protein</fullName>
    </submittedName>
</protein>
<comment type="caution">
    <text evidence="1">The sequence shown here is derived from an EMBL/GenBank/DDBJ whole genome shotgun (WGS) entry which is preliminary data.</text>
</comment>
<organism evidence="1">
    <name type="scientific">mine drainage metagenome</name>
    <dbReference type="NCBI Taxonomy" id="410659"/>
    <lineage>
        <taxon>unclassified sequences</taxon>
        <taxon>metagenomes</taxon>
        <taxon>ecological metagenomes</taxon>
    </lineage>
</organism>
<sequence length="93" mass="9719">PYPPNFSLSDYNNGNILVKYYSVVPYFGNGQFGTSPTNAGYVPYSPQVMYARRGFGYSGSQSASTGNLVVPMTSAGQAPTASSVAAAIGQFST</sequence>
<proteinExistence type="predicted"/>